<feature type="transmembrane region" description="Helical" evidence="6">
    <location>
        <begin position="267"/>
        <end position="288"/>
    </location>
</feature>
<dbReference type="InterPro" id="IPR011701">
    <property type="entry name" value="MFS"/>
</dbReference>
<evidence type="ECO:0000256" key="4">
    <source>
        <dbReference type="ARBA" id="ARBA00022989"/>
    </source>
</evidence>
<evidence type="ECO:0000256" key="3">
    <source>
        <dbReference type="ARBA" id="ARBA00022692"/>
    </source>
</evidence>
<dbReference type="InterPro" id="IPR020846">
    <property type="entry name" value="MFS_dom"/>
</dbReference>
<evidence type="ECO:0000313" key="9">
    <source>
        <dbReference type="Proteomes" id="UP001552479"/>
    </source>
</evidence>
<dbReference type="PROSITE" id="PS50850">
    <property type="entry name" value="MFS"/>
    <property type="match status" value="1"/>
</dbReference>
<keyword evidence="3 6" id="KW-0812">Transmembrane</keyword>
<dbReference type="InterPro" id="IPR036259">
    <property type="entry name" value="MFS_trans_sf"/>
</dbReference>
<dbReference type="Pfam" id="PF07690">
    <property type="entry name" value="MFS_1"/>
    <property type="match status" value="1"/>
</dbReference>
<proteinExistence type="predicted"/>
<feature type="transmembrane region" description="Helical" evidence="6">
    <location>
        <begin position="59"/>
        <end position="78"/>
    </location>
</feature>
<sequence length="431" mass="44077">MSAAAKPRSRRRAAPPGSLRRNRDFQLLCAGQGLSMLGSGASAVALPLLVLQITHSPLRVGLVEAVWTGALALACLPAGPVADRFDRRTVLLVCETGRAAASAALAAAVLAGFATLPLLLGAGVVLGFLAAPFNAAVLPAVREVVPESRLATALAVNQVRGQLAFLLGPVAGGMLFEASPSWPFWLDSASYAVSAACVRALRTRTRTHLPDGAGREGWWRSFTTGIAFLWGERMLRRLTLIASAQNFVFDGVYLAIVVTAAREGASGGSVGMLTALSAVGAMTGVVLAPRAGRLLSPSGVLLVTGVLCALLVGAMALTASALVLAVLLAGCALAVAVAGSVLTVARLLRTPAHVQGRANSAIGLLFMATPPLGSSLTGLFLDELPGWILFLCFGSVLALLAAASPREAAFASADALDRSNGVGHTRAHAMD</sequence>
<evidence type="ECO:0000256" key="6">
    <source>
        <dbReference type="SAM" id="Phobius"/>
    </source>
</evidence>
<evidence type="ECO:0000313" key="8">
    <source>
        <dbReference type="EMBL" id="MEV4925886.1"/>
    </source>
</evidence>
<dbReference type="RefSeq" id="WP_366089457.1">
    <property type="nucleotide sequence ID" value="NZ_JBFASG010000027.1"/>
</dbReference>
<keyword evidence="5 6" id="KW-0472">Membrane</keyword>
<comment type="caution">
    <text evidence="8">The sequence shown here is derived from an EMBL/GenBank/DDBJ whole genome shotgun (WGS) entry which is preliminary data.</text>
</comment>
<dbReference type="Gene3D" id="1.20.1250.20">
    <property type="entry name" value="MFS general substrate transporter like domains"/>
    <property type="match status" value="1"/>
</dbReference>
<dbReference type="PANTHER" id="PTHR23513:SF6">
    <property type="entry name" value="MAJOR FACILITATOR SUPERFAMILY ASSOCIATED DOMAIN-CONTAINING PROTEIN"/>
    <property type="match status" value="1"/>
</dbReference>
<feature type="transmembrane region" description="Helical" evidence="6">
    <location>
        <begin position="159"/>
        <end position="176"/>
    </location>
</feature>
<keyword evidence="9" id="KW-1185">Reference proteome</keyword>
<feature type="transmembrane region" description="Helical" evidence="6">
    <location>
        <begin position="323"/>
        <end position="348"/>
    </location>
</feature>
<reference evidence="8 9" key="1">
    <citation type="submission" date="2024-06" db="EMBL/GenBank/DDBJ databases">
        <title>The Natural Products Discovery Center: Release of the First 8490 Sequenced Strains for Exploring Actinobacteria Biosynthetic Diversity.</title>
        <authorList>
            <person name="Kalkreuter E."/>
            <person name="Kautsar S.A."/>
            <person name="Yang D."/>
            <person name="Bader C.D."/>
            <person name="Teijaro C.N."/>
            <person name="Fluegel L."/>
            <person name="Davis C.M."/>
            <person name="Simpson J.R."/>
            <person name="Lauterbach L."/>
            <person name="Steele A.D."/>
            <person name="Gui C."/>
            <person name="Meng S."/>
            <person name="Li G."/>
            <person name="Viehrig K."/>
            <person name="Ye F."/>
            <person name="Su P."/>
            <person name="Kiefer A.F."/>
            <person name="Nichols A."/>
            <person name="Cepeda A.J."/>
            <person name="Yan W."/>
            <person name="Fan B."/>
            <person name="Jiang Y."/>
            <person name="Adhikari A."/>
            <person name="Zheng C.-J."/>
            <person name="Schuster L."/>
            <person name="Cowan T.M."/>
            <person name="Smanski M.J."/>
            <person name="Chevrette M.G."/>
            <person name="De Carvalho L.P.S."/>
            <person name="Shen B."/>
        </authorList>
    </citation>
    <scope>NUCLEOTIDE SEQUENCE [LARGE SCALE GENOMIC DNA]</scope>
    <source>
        <strain evidence="8 9">NPDC053791</strain>
    </source>
</reference>
<dbReference type="SUPFAM" id="SSF103473">
    <property type="entry name" value="MFS general substrate transporter"/>
    <property type="match status" value="1"/>
</dbReference>
<feature type="domain" description="Major facilitator superfamily (MFS) profile" evidence="7">
    <location>
        <begin position="24"/>
        <end position="409"/>
    </location>
</feature>
<accession>A0ABV3J1H5</accession>
<gene>
    <name evidence="8" type="ORF">AB0L03_24195</name>
</gene>
<feature type="transmembrane region" description="Helical" evidence="6">
    <location>
        <begin position="300"/>
        <end position="317"/>
    </location>
</feature>
<evidence type="ECO:0000256" key="1">
    <source>
        <dbReference type="ARBA" id="ARBA00004651"/>
    </source>
</evidence>
<feature type="transmembrane region" description="Helical" evidence="6">
    <location>
        <begin position="360"/>
        <end position="381"/>
    </location>
</feature>
<keyword evidence="4 6" id="KW-1133">Transmembrane helix</keyword>
<organism evidence="8 9">
    <name type="scientific">Streptomyces roseoverticillatus</name>
    <dbReference type="NCBI Taxonomy" id="66429"/>
    <lineage>
        <taxon>Bacteria</taxon>
        <taxon>Bacillati</taxon>
        <taxon>Actinomycetota</taxon>
        <taxon>Actinomycetes</taxon>
        <taxon>Kitasatosporales</taxon>
        <taxon>Streptomycetaceae</taxon>
        <taxon>Streptomyces</taxon>
    </lineage>
</organism>
<evidence type="ECO:0000256" key="5">
    <source>
        <dbReference type="ARBA" id="ARBA00023136"/>
    </source>
</evidence>
<feature type="transmembrane region" description="Helical" evidence="6">
    <location>
        <begin position="387"/>
        <end position="403"/>
    </location>
</feature>
<keyword evidence="2" id="KW-1003">Cell membrane</keyword>
<dbReference type="EMBL" id="JBFASG010000027">
    <property type="protein sequence ID" value="MEV4925886.1"/>
    <property type="molecule type" value="Genomic_DNA"/>
</dbReference>
<feature type="transmembrane region" description="Helical" evidence="6">
    <location>
        <begin position="238"/>
        <end position="261"/>
    </location>
</feature>
<evidence type="ECO:0000256" key="2">
    <source>
        <dbReference type="ARBA" id="ARBA00022475"/>
    </source>
</evidence>
<protein>
    <submittedName>
        <fullName evidence="8">MFS transporter</fullName>
    </submittedName>
</protein>
<name>A0ABV3J1H5_9ACTN</name>
<dbReference type="Proteomes" id="UP001552479">
    <property type="component" value="Unassembled WGS sequence"/>
</dbReference>
<comment type="subcellular location">
    <subcellularLocation>
        <location evidence="1">Cell membrane</location>
        <topology evidence="1">Multi-pass membrane protein</topology>
    </subcellularLocation>
</comment>
<evidence type="ECO:0000259" key="7">
    <source>
        <dbReference type="PROSITE" id="PS50850"/>
    </source>
</evidence>
<dbReference type="CDD" id="cd06173">
    <property type="entry name" value="MFS_MefA_like"/>
    <property type="match status" value="1"/>
</dbReference>
<dbReference type="PANTHER" id="PTHR23513">
    <property type="entry name" value="INTEGRAL MEMBRANE EFFLUX PROTEIN-RELATED"/>
    <property type="match status" value="1"/>
</dbReference>